<dbReference type="OrthoDB" id="1492945at2"/>
<evidence type="ECO:0000313" key="2">
    <source>
        <dbReference type="EMBL" id="AXC10105.1"/>
    </source>
</evidence>
<evidence type="ECO:0000259" key="1">
    <source>
        <dbReference type="Pfam" id="PF00903"/>
    </source>
</evidence>
<dbReference type="Pfam" id="PF00903">
    <property type="entry name" value="Glyoxalase"/>
    <property type="match status" value="1"/>
</dbReference>
<dbReference type="SUPFAM" id="SSF54593">
    <property type="entry name" value="Glyoxalase/Bleomycin resistance protein/Dihydroxybiphenyl dioxygenase"/>
    <property type="match status" value="1"/>
</dbReference>
<proteinExistence type="predicted"/>
<evidence type="ECO:0000313" key="3">
    <source>
        <dbReference type="Proteomes" id="UP000253606"/>
    </source>
</evidence>
<keyword evidence="3" id="KW-1185">Reference proteome</keyword>
<dbReference type="AlphaFoldDB" id="A0A2Z5FUS3"/>
<dbReference type="InterPro" id="IPR004360">
    <property type="entry name" value="Glyas_Fos-R_dOase_dom"/>
</dbReference>
<dbReference type="KEGG" id="abas:ACPOL_0744"/>
<reference evidence="2 3" key="1">
    <citation type="journal article" date="2018" name="Front. Microbiol.">
        <title>Hydrolytic Capabilities as a Key to Environmental Success: Chitinolytic and Cellulolytic Acidobacteria From Acidic Sub-arctic Soils and Boreal Peatlands.</title>
        <authorList>
            <person name="Belova S.E."/>
            <person name="Ravin N.V."/>
            <person name="Pankratov T.A."/>
            <person name="Rakitin A.L."/>
            <person name="Ivanova A.A."/>
            <person name="Beletsky A.V."/>
            <person name="Mardanov A.V."/>
            <person name="Sinninghe Damste J.S."/>
            <person name="Dedysh S.N."/>
        </authorList>
    </citation>
    <scope>NUCLEOTIDE SEQUENCE [LARGE SCALE GENOMIC DNA]</scope>
    <source>
        <strain evidence="2 3">SBC82</strain>
    </source>
</reference>
<organism evidence="2 3">
    <name type="scientific">Acidisarcina polymorpha</name>
    <dbReference type="NCBI Taxonomy" id="2211140"/>
    <lineage>
        <taxon>Bacteria</taxon>
        <taxon>Pseudomonadati</taxon>
        <taxon>Acidobacteriota</taxon>
        <taxon>Terriglobia</taxon>
        <taxon>Terriglobales</taxon>
        <taxon>Acidobacteriaceae</taxon>
        <taxon>Acidisarcina</taxon>
    </lineage>
</organism>
<dbReference type="Proteomes" id="UP000253606">
    <property type="component" value="Chromosome"/>
</dbReference>
<feature type="domain" description="Glyoxalase/fosfomycin resistance/dioxygenase" evidence="1">
    <location>
        <begin position="17"/>
        <end position="115"/>
    </location>
</feature>
<sequence length="125" mass="14227">MRVLQQAIRIYTERNQWETAIQFYEVLLGVQCERRVHIAETNVEAAKVGGVLILAADQEILDELRLVNAVYYVDSLDESFSWLKTKGAEILHEPQTVTGGRNLTARHPDGLVVEYFEPAKKKENA</sequence>
<name>A0A2Z5FUS3_9BACT</name>
<dbReference type="RefSeq" id="WP_114205809.1">
    <property type="nucleotide sequence ID" value="NZ_CP030840.1"/>
</dbReference>
<dbReference type="EMBL" id="CP030840">
    <property type="protein sequence ID" value="AXC10105.1"/>
    <property type="molecule type" value="Genomic_DNA"/>
</dbReference>
<dbReference type="InterPro" id="IPR029068">
    <property type="entry name" value="Glyas_Bleomycin-R_OHBP_Dase"/>
</dbReference>
<gene>
    <name evidence="2" type="ORF">ACPOL_0744</name>
</gene>
<protein>
    <recommendedName>
        <fullName evidence="1">Glyoxalase/fosfomycin resistance/dioxygenase domain-containing protein</fullName>
    </recommendedName>
</protein>
<accession>A0A2Z5FUS3</accession>
<dbReference type="Gene3D" id="3.10.180.10">
    <property type="entry name" value="2,3-Dihydroxybiphenyl 1,2-Dioxygenase, domain 1"/>
    <property type="match status" value="1"/>
</dbReference>